<evidence type="ECO:0000313" key="3">
    <source>
        <dbReference type="Proteomes" id="UP000634206"/>
    </source>
</evidence>
<dbReference type="EMBL" id="JAENIG010000004">
    <property type="protein sequence ID" value="MBK1854952.1"/>
    <property type="molecule type" value="Genomic_DNA"/>
</dbReference>
<evidence type="ECO:0000256" key="1">
    <source>
        <dbReference type="SAM" id="Phobius"/>
    </source>
</evidence>
<proteinExistence type="predicted"/>
<dbReference type="Proteomes" id="UP000634206">
    <property type="component" value="Unassembled WGS sequence"/>
</dbReference>
<name>A0AAE2V850_9BACT</name>
<sequence>MGAAGVDFNSREALESKPSDNGAIELVWDKSTDTVVVLEQSANVNFTSPVERYRGTDAGSVITGLAEGVHFFRLRAVDGADDTWSEPLRVEVAFYPESKLFILLGIGAVVVSLTIGTILYGAIRTQNEERSVS</sequence>
<gene>
    <name evidence="2" type="ORF">JIN83_08270</name>
</gene>
<accession>A0AAE2V850</accession>
<feature type="transmembrane region" description="Helical" evidence="1">
    <location>
        <begin position="100"/>
        <end position="123"/>
    </location>
</feature>
<dbReference type="RefSeq" id="WP_309489563.1">
    <property type="nucleotide sequence ID" value="NZ_JAENIG010000004.1"/>
</dbReference>
<protein>
    <submittedName>
        <fullName evidence="2">Uncharacterized protein</fullName>
    </submittedName>
</protein>
<dbReference type="AlphaFoldDB" id="A0AAE2V850"/>
<reference evidence="2" key="1">
    <citation type="submission" date="2021-01" db="EMBL/GenBank/DDBJ databases">
        <title>Modified the classification status of verrucomicrobia.</title>
        <authorList>
            <person name="Feng X."/>
        </authorList>
    </citation>
    <scope>NUCLEOTIDE SEQUENCE</scope>
    <source>
        <strain evidence="2">5K15</strain>
    </source>
</reference>
<evidence type="ECO:0000313" key="2">
    <source>
        <dbReference type="EMBL" id="MBK1854952.1"/>
    </source>
</evidence>
<keyword evidence="1" id="KW-0472">Membrane</keyword>
<keyword evidence="1" id="KW-0812">Transmembrane</keyword>
<keyword evidence="3" id="KW-1185">Reference proteome</keyword>
<organism evidence="2 3">
    <name type="scientific">Oceaniferula flava</name>
    <dbReference type="NCBI Taxonomy" id="2800421"/>
    <lineage>
        <taxon>Bacteria</taxon>
        <taxon>Pseudomonadati</taxon>
        <taxon>Verrucomicrobiota</taxon>
        <taxon>Verrucomicrobiia</taxon>
        <taxon>Verrucomicrobiales</taxon>
        <taxon>Verrucomicrobiaceae</taxon>
        <taxon>Oceaniferula</taxon>
    </lineage>
</organism>
<comment type="caution">
    <text evidence="2">The sequence shown here is derived from an EMBL/GenBank/DDBJ whole genome shotgun (WGS) entry which is preliminary data.</text>
</comment>
<keyword evidence="1" id="KW-1133">Transmembrane helix</keyword>